<protein>
    <submittedName>
        <fullName evidence="1">Putative secreted protein</fullName>
    </submittedName>
</protein>
<sequence>MWPTSAWCFPSSTWWWSDCHRASASNILGGTLLIKHFGRPHCGSTCRTSRNLRSREKYWWTLCSSCLHAASCMSSSWRVLKTATFTREVQTRRSTTGMVTSLAKPLTQ</sequence>
<organism evidence="1">
    <name type="scientific">Ixodes ricinus</name>
    <name type="common">Common tick</name>
    <name type="synonym">Acarus ricinus</name>
    <dbReference type="NCBI Taxonomy" id="34613"/>
    <lineage>
        <taxon>Eukaryota</taxon>
        <taxon>Metazoa</taxon>
        <taxon>Ecdysozoa</taxon>
        <taxon>Arthropoda</taxon>
        <taxon>Chelicerata</taxon>
        <taxon>Arachnida</taxon>
        <taxon>Acari</taxon>
        <taxon>Parasitiformes</taxon>
        <taxon>Ixodida</taxon>
        <taxon>Ixodoidea</taxon>
        <taxon>Ixodidae</taxon>
        <taxon>Ixodinae</taxon>
        <taxon>Ixodes</taxon>
    </lineage>
</organism>
<name>A0A6B0UAD8_IXORI</name>
<reference evidence="1" key="1">
    <citation type="submission" date="2019-12" db="EMBL/GenBank/DDBJ databases">
        <title>An insight into the sialome of adult female Ixodes ricinus ticks feeding for 6 days.</title>
        <authorList>
            <person name="Perner J."/>
            <person name="Ribeiro J.M.C."/>
        </authorList>
    </citation>
    <scope>NUCLEOTIDE SEQUENCE</scope>
    <source>
        <strain evidence="1">Semi-engorged</strain>
        <tissue evidence="1">Salivary glands</tissue>
    </source>
</reference>
<dbReference type="AlphaFoldDB" id="A0A6B0UAD8"/>
<accession>A0A6B0UAD8</accession>
<proteinExistence type="predicted"/>
<dbReference type="EMBL" id="GIFC01007409">
    <property type="protein sequence ID" value="MXU89492.1"/>
    <property type="molecule type" value="Transcribed_RNA"/>
</dbReference>
<evidence type="ECO:0000313" key="1">
    <source>
        <dbReference type="EMBL" id="MXU89492.1"/>
    </source>
</evidence>